<keyword evidence="3" id="KW-0378">Hydrolase</keyword>
<keyword evidence="4" id="KW-1185">Reference proteome</keyword>
<feature type="region of interest" description="Disordered" evidence="1">
    <location>
        <begin position="50"/>
        <end position="72"/>
    </location>
</feature>
<name>A0A1H9NE53_9ACTN</name>
<dbReference type="PANTHER" id="PTHR46825:SF7">
    <property type="entry name" value="D-ALANYL-D-ALANINE CARBOXYPEPTIDASE"/>
    <property type="match status" value="1"/>
</dbReference>
<dbReference type="InterPro" id="IPR006311">
    <property type="entry name" value="TAT_signal"/>
</dbReference>
<feature type="compositionally biased region" description="Low complexity" evidence="1">
    <location>
        <begin position="50"/>
        <end position="60"/>
    </location>
</feature>
<dbReference type="STRING" id="943816.AN217_10500"/>
<keyword evidence="3" id="KW-0645">Protease</keyword>
<feature type="compositionally biased region" description="Basic residues" evidence="1">
    <location>
        <begin position="9"/>
        <end position="27"/>
    </location>
</feature>
<evidence type="ECO:0000313" key="4">
    <source>
        <dbReference type="Proteomes" id="UP000182841"/>
    </source>
</evidence>
<dbReference type="SUPFAM" id="SSF56601">
    <property type="entry name" value="beta-lactamase/transpeptidase-like"/>
    <property type="match status" value="1"/>
</dbReference>
<dbReference type="Pfam" id="PF00144">
    <property type="entry name" value="Beta-lactamase"/>
    <property type="match status" value="1"/>
</dbReference>
<dbReference type="InterPro" id="IPR012338">
    <property type="entry name" value="Beta-lactam/transpept-like"/>
</dbReference>
<dbReference type="InterPro" id="IPR001466">
    <property type="entry name" value="Beta-lactam-related"/>
</dbReference>
<feature type="domain" description="Beta-lactamase-related" evidence="2">
    <location>
        <begin position="85"/>
        <end position="416"/>
    </location>
</feature>
<evidence type="ECO:0000256" key="1">
    <source>
        <dbReference type="SAM" id="MobiDB-lite"/>
    </source>
</evidence>
<dbReference type="RefSeq" id="WP_079171641.1">
    <property type="nucleotide sequence ID" value="NZ_FOGO01000001.1"/>
</dbReference>
<sequence>MTLPPLSRSRTHPAVRPTRRPAGRPSRRNLLAGVASGTALATVGAPVPVAAADTPQAGPRDAGGGRRLPPPDARALRAALDDLAHPRASGAQLRVSGSAGRWYGTSGVSDPSTGRPVGLDDKVRAGSVTKAFVATAALQLADEGRLRLAAPVRHYLPDLLPERFGAVTVAQLLDHTSGLPDHVGLPDMSTAEAVLRHRFDRWTPQRIVASATGGELKFRPGTRQEYRGVNYVLAALVMEQVTGRPYGIELRDRLLRPLRLGHTSVPSAEGYPRRIRGPHMHGCLETEDGTLADVTEFDMSASYADGEIVTSTGDLHRFLSALFSGALLPQRQLRRMFTLPPKQVRMLDGSPARYSTGLQTVTVEGVELWGKTGEHDGYATGMFATRDQQRRLVWTFTPVEPGADPSPMSRRIAEAATARR</sequence>
<dbReference type="EMBL" id="FOGO01000001">
    <property type="protein sequence ID" value="SER33919.1"/>
    <property type="molecule type" value="Genomic_DNA"/>
</dbReference>
<organism evidence="3 4">
    <name type="scientific">Streptomyces qinglanensis</name>
    <dbReference type="NCBI Taxonomy" id="943816"/>
    <lineage>
        <taxon>Bacteria</taxon>
        <taxon>Bacillati</taxon>
        <taxon>Actinomycetota</taxon>
        <taxon>Actinomycetes</taxon>
        <taxon>Kitasatosporales</taxon>
        <taxon>Streptomycetaceae</taxon>
        <taxon>Streptomyces</taxon>
    </lineage>
</organism>
<dbReference type="InterPro" id="IPR050491">
    <property type="entry name" value="AmpC-like"/>
</dbReference>
<evidence type="ECO:0000259" key="2">
    <source>
        <dbReference type="Pfam" id="PF00144"/>
    </source>
</evidence>
<keyword evidence="3" id="KW-0121">Carboxypeptidase</keyword>
<dbReference type="PROSITE" id="PS51318">
    <property type="entry name" value="TAT"/>
    <property type="match status" value="1"/>
</dbReference>
<reference evidence="4" key="1">
    <citation type="submission" date="2016-10" db="EMBL/GenBank/DDBJ databases">
        <authorList>
            <person name="Varghese N."/>
            <person name="Submissions S."/>
        </authorList>
    </citation>
    <scope>NUCLEOTIDE SEQUENCE [LARGE SCALE GENOMIC DNA]</scope>
    <source>
        <strain evidence="4">CGMCC 4.6825</strain>
    </source>
</reference>
<dbReference type="PANTHER" id="PTHR46825">
    <property type="entry name" value="D-ALANYL-D-ALANINE-CARBOXYPEPTIDASE/ENDOPEPTIDASE AMPH"/>
    <property type="match status" value="1"/>
</dbReference>
<gene>
    <name evidence="3" type="ORF">SAMN05421870_101300</name>
</gene>
<feature type="region of interest" description="Disordered" evidence="1">
    <location>
        <begin position="399"/>
        <end position="420"/>
    </location>
</feature>
<evidence type="ECO:0000313" key="3">
    <source>
        <dbReference type="EMBL" id="SER33919.1"/>
    </source>
</evidence>
<dbReference type="GO" id="GO:0004180">
    <property type="term" value="F:carboxypeptidase activity"/>
    <property type="evidence" value="ECO:0007669"/>
    <property type="project" value="UniProtKB-KW"/>
</dbReference>
<dbReference type="Gene3D" id="3.40.710.10">
    <property type="entry name" value="DD-peptidase/beta-lactamase superfamily"/>
    <property type="match status" value="1"/>
</dbReference>
<dbReference type="OrthoDB" id="5177574at2"/>
<dbReference type="AlphaFoldDB" id="A0A1H9NE53"/>
<protein>
    <submittedName>
        <fullName evidence="3">D-alanyl-D-alanine carboxypeptidase</fullName>
    </submittedName>
</protein>
<dbReference type="Proteomes" id="UP000182841">
    <property type="component" value="Unassembled WGS sequence"/>
</dbReference>
<proteinExistence type="predicted"/>
<accession>A0A1H9NE53</accession>
<feature type="region of interest" description="Disordered" evidence="1">
    <location>
        <begin position="1"/>
        <end position="33"/>
    </location>
</feature>